<proteinExistence type="predicted"/>
<keyword evidence="2" id="KW-0547">Nucleotide-binding</keyword>
<accession>A0A9Q3ZLC6</accession>
<dbReference type="GO" id="GO:0005524">
    <property type="term" value="F:ATP binding"/>
    <property type="evidence" value="ECO:0007669"/>
    <property type="project" value="UniProtKB-KW"/>
</dbReference>
<dbReference type="RefSeq" id="WP_234218683.1">
    <property type="nucleotide sequence ID" value="NZ_JAGQAF010000003.1"/>
</dbReference>
<dbReference type="EMBL" id="JAGQAF010000003">
    <property type="protein sequence ID" value="MCE8536865.1"/>
    <property type="molecule type" value="Genomic_DNA"/>
</dbReference>
<dbReference type="InterPro" id="IPR036890">
    <property type="entry name" value="HATPase_C_sf"/>
</dbReference>
<evidence type="ECO:0000313" key="2">
    <source>
        <dbReference type="EMBL" id="MCE8536865.1"/>
    </source>
</evidence>
<dbReference type="Pfam" id="PF13589">
    <property type="entry name" value="HATPase_c_3"/>
    <property type="match status" value="1"/>
</dbReference>
<gene>
    <name evidence="2" type="ORF">KBY27_05310</name>
</gene>
<keyword evidence="2" id="KW-0067">ATP-binding</keyword>
<comment type="caution">
    <text evidence="2">The sequence shown here is derived from an EMBL/GenBank/DDBJ whole genome shotgun (WGS) entry which is preliminary data.</text>
</comment>
<organism evidence="2 3">
    <name type="scientific">Ruegeria pomeroyi</name>
    <dbReference type="NCBI Taxonomy" id="89184"/>
    <lineage>
        <taxon>Bacteria</taxon>
        <taxon>Pseudomonadati</taxon>
        <taxon>Pseudomonadota</taxon>
        <taxon>Alphaproteobacteria</taxon>
        <taxon>Rhodobacterales</taxon>
        <taxon>Roseobacteraceae</taxon>
        <taxon>Ruegeria</taxon>
    </lineage>
</organism>
<feature type="region of interest" description="Disordered" evidence="1">
    <location>
        <begin position="377"/>
        <end position="400"/>
    </location>
</feature>
<dbReference type="Gene3D" id="3.30.565.10">
    <property type="entry name" value="Histidine kinase-like ATPase, C-terminal domain"/>
    <property type="match status" value="1"/>
</dbReference>
<dbReference type="Proteomes" id="UP000813672">
    <property type="component" value="Unassembled WGS sequence"/>
</dbReference>
<evidence type="ECO:0000256" key="1">
    <source>
        <dbReference type="SAM" id="MobiDB-lite"/>
    </source>
</evidence>
<sequence length="527" mass="59301">MSRLNTVNIRPGVNVLSVLPHLNYKAWYALAEFVDNSIQSSISRRKDLEATSGGSYVLRVDITFDADDSRIVVFDNAAGIASSDYQRAFRPAEIPPDATGLSEFGMGMKSAACWFAPKWSVRSSALGERDERTVFFDIDRIVHDSIEELNVVTSVASEDKHYTEIRLEDIRRFPKGRTIGKIKEHLASIYRIFLRSGALELFVDGERLRYDEPKVLVTPSYKDPDGPQITWKRDIDIDLGPGKSATGFVAIREKADTRLAGLALFRRNRLVLGSADETYRPADIFKRPNSYESQRIFGEIHLKGFSVSHTKDGVQWGEHEDEFLRKLYKILNAEDLPIIKQTQKYRALEDARNARKVARSAAPAVAKQFDHRALVTSQQTFPSAQSSSPEPSPDANLPDVGEQLDAVAEGERDDFQFEFLFRGTPWIVKLELSYADKESDWLSIQSRPAITDPDPREVLIRVAMLHPFMAQFPNLDSEGFAAVLNIAATMALSEVIATELASHHPKAIRQYTNEILKNLVTRTVPDE</sequence>
<dbReference type="SUPFAM" id="SSF55874">
    <property type="entry name" value="ATPase domain of HSP90 chaperone/DNA topoisomerase II/histidine kinase"/>
    <property type="match status" value="1"/>
</dbReference>
<evidence type="ECO:0000313" key="3">
    <source>
        <dbReference type="Proteomes" id="UP000813672"/>
    </source>
</evidence>
<reference evidence="2" key="1">
    <citation type="journal article" date="2021" name="Environ. Microbiol.">
        <title>Cryptic niche differentiation of novel sediment ecotypes of Rugeria pomeroyi correlates with nitrate respiration.</title>
        <authorList>
            <person name="Lin X."/>
            <person name="McNichol J."/>
            <person name="Chu X."/>
            <person name="Qian Y."/>
            <person name="Luo H."/>
        </authorList>
    </citation>
    <scope>NUCLEOTIDE SEQUENCE</scope>
    <source>
        <strain evidence="2">SZCCDBB064</strain>
    </source>
</reference>
<protein>
    <submittedName>
        <fullName evidence="2">ATP-binding protein</fullName>
    </submittedName>
</protein>
<dbReference type="AlphaFoldDB" id="A0A9Q3ZLC6"/>
<name>A0A9Q3ZLC6_9RHOB</name>